<evidence type="ECO:0000313" key="4">
    <source>
        <dbReference type="Proteomes" id="UP000234323"/>
    </source>
</evidence>
<feature type="region of interest" description="Disordered" evidence="2">
    <location>
        <begin position="58"/>
        <end position="105"/>
    </location>
</feature>
<reference evidence="3 4" key="1">
    <citation type="submission" date="2015-10" db="EMBL/GenBank/DDBJ databases">
        <title>Genome analyses suggest a sexual origin of heterokaryosis in a supposedly ancient asexual fungus.</title>
        <authorList>
            <person name="Ropars J."/>
            <person name="Sedzielewska K."/>
            <person name="Noel J."/>
            <person name="Charron P."/>
            <person name="Farinelli L."/>
            <person name="Marton T."/>
            <person name="Kruger M."/>
            <person name="Pelin A."/>
            <person name="Brachmann A."/>
            <person name="Corradi N."/>
        </authorList>
    </citation>
    <scope>NUCLEOTIDE SEQUENCE [LARGE SCALE GENOMIC DNA]</scope>
    <source>
        <strain evidence="3 4">A4</strain>
    </source>
</reference>
<comment type="caution">
    <text evidence="3">The sequence shown here is derived from an EMBL/GenBank/DDBJ whole genome shotgun (WGS) entry which is preliminary data.</text>
</comment>
<proteinExistence type="predicted"/>
<gene>
    <name evidence="3" type="ORF">RhiirA4_550245</name>
</gene>
<keyword evidence="1" id="KW-0175">Coiled coil</keyword>
<evidence type="ECO:0000313" key="3">
    <source>
        <dbReference type="EMBL" id="PKY59017.1"/>
    </source>
</evidence>
<protein>
    <submittedName>
        <fullName evidence="3">Uncharacterized protein</fullName>
    </submittedName>
</protein>
<keyword evidence="4" id="KW-1185">Reference proteome</keyword>
<evidence type="ECO:0000256" key="1">
    <source>
        <dbReference type="SAM" id="Coils"/>
    </source>
</evidence>
<organism evidence="3 4">
    <name type="scientific">Rhizophagus irregularis</name>
    <dbReference type="NCBI Taxonomy" id="588596"/>
    <lineage>
        <taxon>Eukaryota</taxon>
        <taxon>Fungi</taxon>
        <taxon>Fungi incertae sedis</taxon>
        <taxon>Mucoromycota</taxon>
        <taxon>Glomeromycotina</taxon>
        <taxon>Glomeromycetes</taxon>
        <taxon>Glomerales</taxon>
        <taxon>Glomeraceae</taxon>
        <taxon>Rhizophagus</taxon>
    </lineage>
</organism>
<dbReference type="VEuPathDB" id="FungiDB:FUN_008240"/>
<dbReference type="AlphaFoldDB" id="A0A2I1HJH0"/>
<evidence type="ECO:0000256" key="2">
    <source>
        <dbReference type="SAM" id="MobiDB-lite"/>
    </source>
</evidence>
<dbReference type="Proteomes" id="UP000234323">
    <property type="component" value="Unassembled WGS sequence"/>
</dbReference>
<name>A0A2I1HJH0_9GLOM</name>
<feature type="coiled-coil region" evidence="1">
    <location>
        <begin position="117"/>
        <end position="160"/>
    </location>
</feature>
<dbReference type="OrthoDB" id="2426008at2759"/>
<accession>A0A2I1HJH0</accession>
<dbReference type="EMBL" id="LLXI01003315">
    <property type="protein sequence ID" value="PKY59017.1"/>
    <property type="molecule type" value="Genomic_DNA"/>
</dbReference>
<feature type="compositionally biased region" description="Basic and acidic residues" evidence="2">
    <location>
        <begin position="91"/>
        <end position="100"/>
    </location>
</feature>
<dbReference type="VEuPathDB" id="FungiDB:RhiirFUN_008604"/>
<dbReference type="VEuPathDB" id="FungiDB:RhiirA1_442289"/>
<sequence>MANREGKQLKLLSAILKGKRYDARCYTTIEVHDKNGVPYTHRDKSDVKRLQNSIVRKTSRIQKNKVSLNDKLPKSSKKRKLSPSNSRTPIRSKENHERAENILSDNEEETFSKEIHKKNLELELKEKEIILREREIKARVAEAEARMMEAKAEALEIENQQKR</sequence>